<dbReference type="PANTHER" id="PTHR12121">
    <property type="entry name" value="CARBON CATABOLITE REPRESSOR PROTEIN 4"/>
    <property type="match status" value="1"/>
</dbReference>
<feature type="non-terminal residue" evidence="2">
    <location>
        <position position="1"/>
    </location>
</feature>
<dbReference type="AlphaFoldDB" id="A0AA39Y9H9"/>
<sequence>QEKNNTHNPESRYPRAPGGSSRPGHRSPESSGRDWACIGTGRQDNKTKGEYNPIFYKKKEWTVRESRMFWLSDTPDKIGSISWGVTVPRVCTMALFHHAADNRSFIVANTHLDHTSELARANGAKLIIARMTALRQRWQGAGPIPVFIMGDFSQGPVRNGGYEPLYSSKHYDLSTDFADFFDIATAGPNATSRFP</sequence>
<name>A0AA39Y9H9_9PEZI</name>
<dbReference type="PANTHER" id="PTHR12121:SF36">
    <property type="entry name" value="ENDONUCLEASE_EXONUCLEASE_PHOSPHATASE DOMAIN-CONTAINING PROTEIN"/>
    <property type="match status" value="1"/>
</dbReference>
<dbReference type="SUPFAM" id="SSF56219">
    <property type="entry name" value="DNase I-like"/>
    <property type="match status" value="1"/>
</dbReference>
<feature type="compositionally biased region" description="Basic and acidic residues" evidence="1">
    <location>
        <begin position="1"/>
        <end position="13"/>
    </location>
</feature>
<reference evidence="2" key="1">
    <citation type="submission" date="2023-06" db="EMBL/GenBank/DDBJ databases">
        <title>Genome-scale phylogeny and comparative genomics of the fungal order Sordariales.</title>
        <authorList>
            <consortium name="Lawrence Berkeley National Laboratory"/>
            <person name="Hensen N."/>
            <person name="Bonometti L."/>
            <person name="Westerberg I."/>
            <person name="Brannstrom I.O."/>
            <person name="Guillou S."/>
            <person name="Cros-Aarteil S."/>
            <person name="Calhoun S."/>
            <person name="Haridas S."/>
            <person name="Kuo A."/>
            <person name="Mondo S."/>
            <person name="Pangilinan J."/>
            <person name="Riley R."/>
            <person name="Labutti K."/>
            <person name="Andreopoulos B."/>
            <person name="Lipzen A."/>
            <person name="Chen C."/>
            <person name="Yanf M."/>
            <person name="Daum C."/>
            <person name="Ng V."/>
            <person name="Clum A."/>
            <person name="Steindorff A."/>
            <person name="Ohm R."/>
            <person name="Martin F."/>
            <person name="Silar P."/>
            <person name="Natvig D."/>
            <person name="Lalanne C."/>
            <person name="Gautier V."/>
            <person name="Ament-Velasquez S.L."/>
            <person name="Kruys A."/>
            <person name="Hutchinson M.I."/>
            <person name="Powell A.J."/>
            <person name="Barry K."/>
            <person name="Miller A.N."/>
            <person name="Grigoriev I.V."/>
            <person name="Debuchy R."/>
            <person name="Gladieux P."/>
            <person name="Thoren M.H."/>
            <person name="Johannesson H."/>
        </authorList>
    </citation>
    <scope>NUCLEOTIDE SEQUENCE</scope>
    <source>
        <strain evidence="2">SMH2532-1</strain>
    </source>
</reference>
<dbReference type="GO" id="GO:0000175">
    <property type="term" value="F:3'-5'-RNA exonuclease activity"/>
    <property type="evidence" value="ECO:0007669"/>
    <property type="project" value="TreeGrafter"/>
</dbReference>
<accession>A0AA39Y9H9</accession>
<dbReference type="Gene3D" id="3.60.10.10">
    <property type="entry name" value="Endonuclease/exonuclease/phosphatase"/>
    <property type="match status" value="1"/>
</dbReference>
<evidence type="ECO:0000256" key="1">
    <source>
        <dbReference type="SAM" id="MobiDB-lite"/>
    </source>
</evidence>
<comment type="caution">
    <text evidence="2">The sequence shown here is derived from an EMBL/GenBank/DDBJ whole genome shotgun (WGS) entry which is preliminary data.</text>
</comment>
<proteinExistence type="predicted"/>
<dbReference type="Proteomes" id="UP001174936">
    <property type="component" value="Unassembled WGS sequence"/>
</dbReference>
<protein>
    <submittedName>
        <fullName evidence="2">Uncharacterized protein</fullName>
    </submittedName>
</protein>
<keyword evidence="3" id="KW-1185">Reference proteome</keyword>
<evidence type="ECO:0000313" key="2">
    <source>
        <dbReference type="EMBL" id="KAK0648204.1"/>
    </source>
</evidence>
<feature type="non-terminal residue" evidence="2">
    <location>
        <position position="195"/>
    </location>
</feature>
<dbReference type="InterPro" id="IPR036691">
    <property type="entry name" value="Endo/exonu/phosph_ase_sf"/>
</dbReference>
<dbReference type="InterPro" id="IPR050410">
    <property type="entry name" value="CCR4/nocturin_mRNA_transcr"/>
</dbReference>
<feature type="region of interest" description="Disordered" evidence="1">
    <location>
        <begin position="1"/>
        <end position="43"/>
    </location>
</feature>
<organism evidence="2 3">
    <name type="scientific">Cercophora newfieldiana</name>
    <dbReference type="NCBI Taxonomy" id="92897"/>
    <lineage>
        <taxon>Eukaryota</taxon>
        <taxon>Fungi</taxon>
        <taxon>Dikarya</taxon>
        <taxon>Ascomycota</taxon>
        <taxon>Pezizomycotina</taxon>
        <taxon>Sordariomycetes</taxon>
        <taxon>Sordariomycetidae</taxon>
        <taxon>Sordariales</taxon>
        <taxon>Lasiosphaeriaceae</taxon>
        <taxon>Cercophora</taxon>
    </lineage>
</organism>
<dbReference type="EMBL" id="JAULSV010000003">
    <property type="protein sequence ID" value="KAK0648204.1"/>
    <property type="molecule type" value="Genomic_DNA"/>
</dbReference>
<gene>
    <name evidence="2" type="ORF">B0T16DRAFT_506373</name>
</gene>
<evidence type="ECO:0000313" key="3">
    <source>
        <dbReference type="Proteomes" id="UP001174936"/>
    </source>
</evidence>